<accession>A0A6J4VT34</accession>
<dbReference type="AlphaFoldDB" id="A0A6J4VT34"/>
<keyword evidence="1" id="KW-1133">Transmembrane helix</keyword>
<organism evidence="3">
    <name type="scientific">uncultured Truepera sp</name>
    <dbReference type="NCBI Taxonomy" id="543023"/>
    <lineage>
        <taxon>Bacteria</taxon>
        <taxon>Thermotogati</taxon>
        <taxon>Deinococcota</taxon>
        <taxon>Deinococci</taxon>
        <taxon>Trueperales</taxon>
        <taxon>Trueperaceae</taxon>
        <taxon>Truepera</taxon>
        <taxon>environmental samples</taxon>
    </lineage>
</organism>
<evidence type="ECO:0000259" key="2">
    <source>
        <dbReference type="Pfam" id="PF14242"/>
    </source>
</evidence>
<evidence type="ECO:0000313" key="3">
    <source>
        <dbReference type="EMBL" id="CAA9587310.1"/>
    </source>
</evidence>
<dbReference type="Pfam" id="PF14242">
    <property type="entry name" value="DUF4342"/>
    <property type="match status" value="1"/>
</dbReference>
<sequence>MAHWADRLETAVRRVVDRVRPSLEDALHRGNRRRVVVRDRGGKTVFQTSLTYAVLGAAIVLLIAQPLLPFLLAGVIVAYMLGYRVATVPTDVP</sequence>
<name>A0A6J4VT34_9DEIN</name>
<gene>
    <name evidence="3" type="ORF">AVDCRST_MAG86-3994</name>
</gene>
<reference evidence="3" key="1">
    <citation type="submission" date="2020-02" db="EMBL/GenBank/DDBJ databases">
        <authorList>
            <person name="Meier V. D."/>
        </authorList>
    </citation>
    <scope>NUCLEOTIDE SEQUENCE</scope>
    <source>
        <strain evidence="3">AVDCRST_MAG86</strain>
    </source>
</reference>
<proteinExistence type="predicted"/>
<keyword evidence="1" id="KW-0812">Transmembrane</keyword>
<dbReference type="EMBL" id="CADCWP010000336">
    <property type="protein sequence ID" value="CAA9587310.1"/>
    <property type="molecule type" value="Genomic_DNA"/>
</dbReference>
<protein>
    <recommendedName>
        <fullName evidence="2">DUF4342 domain-containing protein</fullName>
    </recommendedName>
</protein>
<keyword evidence="1" id="KW-0472">Membrane</keyword>
<feature type="transmembrane region" description="Helical" evidence="1">
    <location>
        <begin position="50"/>
        <end position="81"/>
    </location>
</feature>
<evidence type="ECO:0000256" key="1">
    <source>
        <dbReference type="SAM" id="Phobius"/>
    </source>
</evidence>
<feature type="domain" description="DUF4342" evidence="2">
    <location>
        <begin position="3"/>
        <end position="85"/>
    </location>
</feature>
<dbReference type="InterPro" id="IPR025642">
    <property type="entry name" value="DUF4342"/>
</dbReference>